<dbReference type="EC" id="2.4.1.-" evidence="1"/>
<keyword evidence="1" id="KW-0328">Glycosyltransferase</keyword>
<dbReference type="EMBL" id="CBWK010000869">
    <property type="protein sequence ID" value="CDL12963.1"/>
    <property type="molecule type" value="Genomic_DNA"/>
</dbReference>
<reference evidence="1" key="1">
    <citation type="submission" date="2013-10" db="EMBL/GenBank/DDBJ databases">
        <title>Antibiotic resistance diversity of beta-lactamase producers in the General Hospital Vienna.</title>
        <authorList>
            <person name="Barisic I."/>
            <person name="Mitteregger D."/>
            <person name="Hirschl A.M."/>
            <person name="Noehammer C."/>
            <person name="Wiesinger-Mayr H."/>
        </authorList>
    </citation>
    <scope>NUCLEOTIDE SEQUENCE [LARGE SCALE GENOMIC DNA]</scope>
    <source>
        <strain evidence="1">IS43</strain>
    </source>
</reference>
<dbReference type="Proteomes" id="UP000019183">
    <property type="component" value="Unassembled WGS sequence"/>
</dbReference>
<evidence type="ECO:0000313" key="1">
    <source>
        <dbReference type="EMBL" id="CDL12963.1"/>
    </source>
</evidence>
<dbReference type="GO" id="GO:0016757">
    <property type="term" value="F:glycosyltransferase activity"/>
    <property type="evidence" value="ECO:0007669"/>
    <property type="project" value="UniProtKB-KW"/>
</dbReference>
<accession>W1DU76</accession>
<evidence type="ECO:0000313" key="2">
    <source>
        <dbReference type="Proteomes" id="UP000019183"/>
    </source>
</evidence>
<dbReference type="AlphaFoldDB" id="W1DU76"/>
<name>W1DU76_KLEPN</name>
<keyword evidence="2" id="KW-1185">Reference proteome</keyword>
<comment type="caution">
    <text evidence="1">The sequence shown here is derived from an EMBL/GenBank/DDBJ whole genome shotgun (WGS) entry which is preliminary data.</text>
</comment>
<protein>
    <submittedName>
        <fullName evidence="1">Glucans biosynthesis glucosyltransferase H</fullName>
        <ecNumber evidence="1">2.4.1.-</ecNumber>
    </submittedName>
</protein>
<organism evidence="1 2">
    <name type="scientific">Klebsiella pneumoniae IS43</name>
    <dbReference type="NCBI Taxonomy" id="1432552"/>
    <lineage>
        <taxon>Bacteria</taxon>
        <taxon>Pseudomonadati</taxon>
        <taxon>Pseudomonadota</taxon>
        <taxon>Gammaproteobacteria</taxon>
        <taxon>Enterobacterales</taxon>
        <taxon>Enterobacteriaceae</taxon>
        <taxon>Klebsiella/Raoultella group</taxon>
        <taxon>Klebsiella</taxon>
        <taxon>Klebsiella pneumoniae complex</taxon>
    </lineage>
</organism>
<proteinExistence type="predicted"/>
<sequence length="224" mass="24879">MNKITKYIDALPLSDAEKSALPDTSLQAVHQALDDDHQTFAREDDSPLGSVKARLAHSWPDSLSGDQLVKDDEGRTQLHAMPKAKRSSMIPDPWRTNPVGRFWDRLRGRDVTPRYLSRLTQEERESEQKMAYRRHHSSLYPAAADAVADRGSHLVYENHSALSGLGADQPGRHGGAEPVDLVHAAAAVRVAERYSDPLRGAVLLGFRRLLDRVNGLPAAIDRPR</sequence>
<keyword evidence="1" id="KW-0808">Transferase</keyword>